<keyword evidence="4" id="KW-0812">Transmembrane</keyword>
<dbReference type="Gene3D" id="3.50.50.60">
    <property type="entry name" value="FAD/NAD(P)-binding domain"/>
    <property type="match status" value="1"/>
</dbReference>
<keyword evidence="3 10" id="KW-0808">Transferase</keyword>
<dbReference type="SUPFAM" id="SSF51905">
    <property type="entry name" value="FAD/NAD(P)-binding domain"/>
    <property type="match status" value="1"/>
</dbReference>
<dbReference type="SUPFAM" id="SSF53448">
    <property type="entry name" value="Nucleotide-diphospho-sugar transferases"/>
    <property type="match status" value="1"/>
</dbReference>
<dbReference type="Pfam" id="PF13632">
    <property type="entry name" value="Glyco_trans_2_3"/>
    <property type="match status" value="1"/>
</dbReference>
<keyword evidence="11" id="KW-1185">Reference proteome</keyword>
<keyword evidence="5" id="KW-1133">Transmembrane helix</keyword>
<accession>A0ABU6VVE6</accession>
<comment type="caution">
    <text evidence="10">The sequence shown here is derived from an EMBL/GenBank/DDBJ whole genome shotgun (WGS) entry which is preliminary data.</text>
</comment>
<comment type="subcellular location">
    <subcellularLocation>
        <location evidence="1">Golgi apparatus membrane</location>
        <topology evidence="1">Multi-pass membrane protein</topology>
    </subcellularLocation>
</comment>
<sequence>MQEMSLDYHFTVEQELGTIVEDMDLAVRASLRGWKFLYLGDLDAKSEFPSTLRAFRFQQHRWSCGPANLFRKMVMEIVRNKQLLEVVILVLNSVMYILALESEVTFIEALDQLMPGFDPEISKLAQRVLINPRHIDYYTGVFATKITPARDGKPVTIVLTDAKTKELKDTLE</sequence>
<evidence type="ECO:0000256" key="1">
    <source>
        <dbReference type="ARBA" id="ARBA00004653"/>
    </source>
</evidence>
<dbReference type="PANTHER" id="PTHR32044:SF17">
    <property type="entry name" value="GLUCOMANNAN 4-BETA-MANNOSYLTRANSFERASE 2"/>
    <property type="match status" value="1"/>
</dbReference>
<dbReference type="EC" id="2.4.1.32" evidence="10"/>
<evidence type="ECO:0000259" key="9">
    <source>
        <dbReference type="Pfam" id="PF13632"/>
    </source>
</evidence>
<dbReference type="InterPro" id="IPR001173">
    <property type="entry name" value="Glyco_trans_2-like"/>
</dbReference>
<evidence type="ECO:0000313" key="10">
    <source>
        <dbReference type="EMBL" id="MED6175803.1"/>
    </source>
</evidence>
<name>A0ABU6VVE6_9FABA</name>
<evidence type="ECO:0000256" key="6">
    <source>
        <dbReference type="ARBA" id="ARBA00023034"/>
    </source>
</evidence>
<dbReference type="Proteomes" id="UP001341840">
    <property type="component" value="Unassembled WGS sequence"/>
</dbReference>
<keyword evidence="7" id="KW-0472">Membrane</keyword>
<dbReference type="EMBL" id="JASCZI010152271">
    <property type="protein sequence ID" value="MED6175803.1"/>
    <property type="molecule type" value="Genomic_DNA"/>
</dbReference>
<evidence type="ECO:0000256" key="8">
    <source>
        <dbReference type="ARBA" id="ARBA00023316"/>
    </source>
</evidence>
<proteinExistence type="predicted"/>
<gene>
    <name evidence="10" type="primary">CSLA2_5</name>
    <name evidence="10" type="ORF">PIB30_081820</name>
</gene>
<organism evidence="10 11">
    <name type="scientific">Stylosanthes scabra</name>
    <dbReference type="NCBI Taxonomy" id="79078"/>
    <lineage>
        <taxon>Eukaryota</taxon>
        <taxon>Viridiplantae</taxon>
        <taxon>Streptophyta</taxon>
        <taxon>Embryophyta</taxon>
        <taxon>Tracheophyta</taxon>
        <taxon>Spermatophyta</taxon>
        <taxon>Magnoliopsida</taxon>
        <taxon>eudicotyledons</taxon>
        <taxon>Gunneridae</taxon>
        <taxon>Pentapetalae</taxon>
        <taxon>rosids</taxon>
        <taxon>fabids</taxon>
        <taxon>Fabales</taxon>
        <taxon>Fabaceae</taxon>
        <taxon>Papilionoideae</taxon>
        <taxon>50 kb inversion clade</taxon>
        <taxon>dalbergioids sensu lato</taxon>
        <taxon>Dalbergieae</taxon>
        <taxon>Pterocarpus clade</taxon>
        <taxon>Stylosanthes</taxon>
    </lineage>
</organism>
<dbReference type="GO" id="GO:0047259">
    <property type="term" value="F:glucomannan 4-beta-mannosyltransferase activity"/>
    <property type="evidence" value="ECO:0007669"/>
    <property type="project" value="UniProtKB-EC"/>
</dbReference>
<feature type="non-terminal residue" evidence="10">
    <location>
        <position position="172"/>
    </location>
</feature>
<dbReference type="InterPro" id="IPR036188">
    <property type="entry name" value="FAD/NAD-bd_sf"/>
</dbReference>
<evidence type="ECO:0000256" key="5">
    <source>
        <dbReference type="ARBA" id="ARBA00022989"/>
    </source>
</evidence>
<evidence type="ECO:0000256" key="4">
    <source>
        <dbReference type="ARBA" id="ARBA00022692"/>
    </source>
</evidence>
<protein>
    <submittedName>
        <fullName evidence="10">Glucomannan 4-beta-mannosyltransferase 2</fullName>
        <ecNumber evidence="10">2.4.1.32</ecNumber>
    </submittedName>
</protein>
<reference evidence="10 11" key="1">
    <citation type="journal article" date="2023" name="Plants (Basel)">
        <title>Bridging the Gap: Combining Genomics and Transcriptomics Approaches to Understand Stylosanthes scabra, an Orphan Legume from the Brazilian Caatinga.</title>
        <authorList>
            <person name="Ferreira-Neto J.R.C."/>
            <person name="da Silva M.D."/>
            <person name="Binneck E."/>
            <person name="de Melo N.F."/>
            <person name="da Silva R.H."/>
            <person name="de Melo A.L.T.M."/>
            <person name="Pandolfi V."/>
            <person name="Bustamante F.O."/>
            <person name="Brasileiro-Vidal A.C."/>
            <person name="Benko-Iseppon A.M."/>
        </authorList>
    </citation>
    <scope>NUCLEOTIDE SEQUENCE [LARGE SCALE GENOMIC DNA]</scope>
    <source>
        <tissue evidence="10">Leaves</tissue>
    </source>
</reference>
<keyword evidence="6" id="KW-0333">Golgi apparatus</keyword>
<dbReference type="InterPro" id="IPR029044">
    <property type="entry name" value="Nucleotide-diphossugar_trans"/>
</dbReference>
<dbReference type="PANTHER" id="PTHR32044">
    <property type="entry name" value="GLUCOMANNAN 4-BETA-MANNOSYLTRANSFERASE 9"/>
    <property type="match status" value="1"/>
</dbReference>
<evidence type="ECO:0000256" key="2">
    <source>
        <dbReference type="ARBA" id="ARBA00022676"/>
    </source>
</evidence>
<keyword evidence="8" id="KW-0961">Cell wall biogenesis/degradation</keyword>
<feature type="domain" description="Glycosyltransferase 2-like" evidence="9">
    <location>
        <begin position="17"/>
        <end position="97"/>
    </location>
</feature>
<keyword evidence="2 10" id="KW-0328">Glycosyltransferase</keyword>
<evidence type="ECO:0000256" key="7">
    <source>
        <dbReference type="ARBA" id="ARBA00023136"/>
    </source>
</evidence>
<evidence type="ECO:0000313" key="11">
    <source>
        <dbReference type="Proteomes" id="UP001341840"/>
    </source>
</evidence>
<evidence type="ECO:0000256" key="3">
    <source>
        <dbReference type="ARBA" id="ARBA00022679"/>
    </source>
</evidence>